<gene>
    <name evidence="1" type="ORF">OCU04_007332</name>
</gene>
<proteinExistence type="predicted"/>
<evidence type="ECO:0000313" key="1">
    <source>
        <dbReference type="EMBL" id="KAJ8063456.1"/>
    </source>
</evidence>
<reference evidence="1" key="1">
    <citation type="submission" date="2022-11" db="EMBL/GenBank/DDBJ databases">
        <title>Genome Resource of Sclerotinia nivalis Strain SnTB1, a Plant Pathogen Isolated from American Ginseng.</title>
        <authorList>
            <person name="Fan S."/>
        </authorList>
    </citation>
    <scope>NUCLEOTIDE SEQUENCE</scope>
    <source>
        <strain evidence="1">SnTB1</strain>
    </source>
</reference>
<organism evidence="1 2">
    <name type="scientific">Sclerotinia nivalis</name>
    <dbReference type="NCBI Taxonomy" id="352851"/>
    <lineage>
        <taxon>Eukaryota</taxon>
        <taxon>Fungi</taxon>
        <taxon>Dikarya</taxon>
        <taxon>Ascomycota</taxon>
        <taxon>Pezizomycotina</taxon>
        <taxon>Leotiomycetes</taxon>
        <taxon>Helotiales</taxon>
        <taxon>Sclerotiniaceae</taxon>
        <taxon>Sclerotinia</taxon>
    </lineage>
</organism>
<comment type="caution">
    <text evidence="1">The sequence shown here is derived from an EMBL/GenBank/DDBJ whole genome shotgun (WGS) entry which is preliminary data.</text>
</comment>
<evidence type="ECO:0000313" key="2">
    <source>
        <dbReference type="Proteomes" id="UP001152300"/>
    </source>
</evidence>
<dbReference type="EMBL" id="JAPEIS010000008">
    <property type="protein sequence ID" value="KAJ8063456.1"/>
    <property type="molecule type" value="Genomic_DNA"/>
</dbReference>
<dbReference type="Proteomes" id="UP001152300">
    <property type="component" value="Unassembled WGS sequence"/>
</dbReference>
<name>A0A9X0AIK4_9HELO</name>
<dbReference type="AlphaFoldDB" id="A0A9X0AIK4"/>
<keyword evidence="2" id="KW-1185">Reference proteome</keyword>
<sequence length="58" mass="6556">MHLQHAPPTILIAFMPMRAREVRGTLRPDPPEEARVEEESRVRSKVFSVEGLIMSANA</sequence>
<accession>A0A9X0AIK4</accession>
<protein>
    <submittedName>
        <fullName evidence="1">Uncharacterized protein</fullName>
    </submittedName>
</protein>